<organism evidence="1">
    <name type="scientific">hydrothermal vent metagenome</name>
    <dbReference type="NCBI Taxonomy" id="652676"/>
    <lineage>
        <taxon>unclassified sequences</taxon>
        <taxon>metagenomes</taxon>
        <taxon>ecological metagenomes</taxon>
    </lineage>
</organism>
<reference evidence="1" key="1">
    <citation type="submission" date="2016-10" db="EMBL/GenBank/DDBJ databases">
        <authorList>
            <person name="de Groot N.N."/>
        </authorList>
    </citation>
    <scope>NUCLEOTIDE SEQUENCE</scope>
</reference>
<gene>
    <name evidence="1" type="ORF">MNB_SM-6-376</name>
</gene>
<name>A0A1W1CDC1_9ZZZZ</name>
<proteinExistence type="predicted"/>
<evidence type="ECO:0000313" key="1">
    <source>
        <dbReference type="EMBL" id="SFV63703.1"/>
    </source>
</evidence>
<dbReference type="EMBL" id="FPHK01000072">
    <property type="protein sequence ID" value="SFV63703.1"/>
    <property type="molecule type" value="Genomic_DNA"/>
</dbReference>
<accession>A0A1W1CDC1</accession>
<protein>
    <submittedName>
        <fullName evidence="1">Uncharacterized protein</fullName>
    </submittedName>
</protein>
<dbReference type="AlphaFoldDB" id="A0A1W1CDC1"/>
<sequence>MKKVLLSVVSTTLLFTALHADTTSCDAVQTVNTSINDLSKAVADQQALVSKLSDDIGIMADRIGVMADRIVVTEKLLSDTLIVLTGNTNLGNSSNSTNGVVLTKPLDGTHLSSTDAPIIELSTSSNKYLLYASTEPTFDDGKTISLYIESNTGLDTSWKQVLSFAGSNKTIYIAVKSIDANNKISSLSNGVKLILP</sequence>